<dbReference type="Proteomes" id="UP000195402">
    <property type="component" value="Unassembled WGS sequence"/>
</dbReference>
<feature type="region of interest" description="Disordered" evidence="1">
    <location>
        <begin position="22"/>
        <end position="59"/>
    </location>
</feature>
<protein>
    <submittedName>
        <fullName evidence="2">Uncharacterized protein</fullName>
    </submittedName>
</protein>
<comment type="caution">
    <text evidence="2">The sequence shown here is derived from an EMBL/GenBank/DDBJ whole genome shotgun (WGS) entry which is preliminary data.</text>
</comment>
<keyword evidence="3" id="KW-1185">Reference proteome</keyword>
<dbReference type="STRING" id="56857.A0A200PT86"/>
<sequence>MPRDAELKRGKIYFLVPVSSLPGKTRSGSITNSKKNEKEQDIISNGTTRSSSSSLGGGMTTKLLISDQYLTEILSDKVSTQRERRRGRIGVWRPHLSSISETTIHL</sequence>
<gene>
    <name evidence="2" type="ORF">BVC80_8103g6</name>
</gene>
<reference evidence="2 3" key="1">
    <citation type="journal article" date="2017" name="Mol. Plant">
        <title>The Genome of Medicinal Plant Macleaya cordata Provides New Insights into Benzylisoquinoline Alkaloids Metabolism.</title>
        <authorList>
            <person name="Liu X."/>
            <person name="Liu Y."/>
            <person name="Huang P."/>
            <person name="Ma Y."/>
            <person name="Qing Z."/>
            <person name="Tang Q."/>
            <person name="Cao H."/>
            <person name="Cheng P."/>
            <person name="Zheng Y."/>
            <person name="Yuan Z."/>
            <person name="Zhou Y."/>
            <person name="Liu J."/>
            <person name="Tang Z."/>
            <person name="Zhuo Y."/>
            <person name="Zhang Y."/>
            <person name="Yu L."/>
            <person name="Huang J."/>
            <person name="Yang P."/>
            <person name="Peng Q."/>
            <person name="Zhang J."/>
            <person name="Jiang W."/>
            <person name="Zhang Z."/>
            <person name="Lin K."/>
            <person name="Ro D.K."/>
            <person name="Chen X."/>
            <person name="Xiong X."/>
            <person name="Shang Y."/>
            <person name="Huang S."/>
            <person name="Zeng J."/>
        </authorList>
    </citation>
    <scope>NUCLEOTIDE SEQUENCE [LARGE SCALE GENOMIC DNA]</scope>
    <source>
        <strain evidence="3">cv. BLH2017</strain>
        <tissue evidence="2">Root</tissue>
    </source>
</reference>
<accession>A0A200PT86</accession>
<evidence type="ECO:0000313" key="2">
    <source>
        <dbReference type="EMBL" id="OVA01398.1"/>
    </source>
</evidence>
<evidence type="ECO:0000313" key="3">
    <source>
        <dbReference type="Proteomes" id="UP000195402"/>
    </source>
</evidence>
<name>A0A200PT86_MACCD</name>
<feature type="compositionally biased region" description="Low complexity" evidence="1">
    <location>
        <begin position="44"/>
        <end position="54"/>
    </location>
</feature>
<evidence type="ECO:0000256" key="1">
    <source>
        <dbReference type="SAM" id="MobiDB-lite"/>
    </source>
</evidence>
<dbReference type="EMBL" id="MVGT01004111">
    <property type="protein sequence ID" value="OVA01398.1"/>
    <property type="molecule type" value="Genomic_DNA"/>
</dbReference>
<proteinExistence type="predicted"/>
<dbReference type="Pfam" id="PF14009">
    <property type="entry name" value="PADRE"/>
    <property type="match status" value="1"/>
</dbReference>
<dbReference type="AlphaFoldDB" id="A0A200PT86"/>
<organism evidence="2 3">
    <name type="scientific">Macleaya cordata</name>
    <name type="common">Five-seeded plume-poppy</name>
    <name type="synonym">Bocconia cordata</name>
    <dbReference type="NCBI Taxonomy" id="56857"/>
    <lineage>
        <taxon>Eukaryota</taxon>
        <taxon>Viridiplantae</taxon>
        <taxon>Streptophyta</taxon>
        <taxon>Embryophyta</taxon>
        <taxon>Tracheophyta</taxon>
        <taxon>Spermatophyta</taxon>
        <taxon>Magnoliopsida</taxon>
        <taxon>Ranunculales</taxon>
        <taxon>Papaveraceae</taxon>
        <taxon>Papaveroideae</taxon>
        <taxon>Macleaya</taxon>
    </lineage>
</organism>
<dbReference type="InterPro" id="IPR025322">
    <property type="entry name" value="PADRE_dom"/>
</dbReference>
<dbReference type="InParanoid" id="A0A200PT86"/>